<evidence type="ECO:0000313" key="1">
    <source>
        <dbReference type="EMBL" id="UOD32790.1"/>
    </source>
</evidence>
<gene>
    <name evidence="1" type="ORF">INH39_14655</name>
</gene>
<organism evidence="1 2">
    <name type="scientific">Massilia violaceinigra</name>
    <dbReference type="NCBI Taxonomy" id="2045208"/>
    <lineage>
        <taxon>Bacteria</taxon>
        <taxon>Pseudomonadati</taxon>
        <taxon>Pseudomonadota</taxon>
        <taxon>Betaproteobacteria</taxon>
        <taxon>Burkholderiales</taxon>
        <taxon>Oxalobacteraceae</taxon>
        <taxon>Telluria group</taxon>
        <taxon>Massilia</taxon>
    </lineage>
</organism>
<dbReference type="Proteomes" id="UP000831532">
    <property type="component" value="Chromosome"/>
</dbReference>
<sequence>MAPGVYHLGFVQDLIFSCGWSCSCQWQDKINGEPEFRFLEHVIPKDVARRGVLDTSVSYAYVQQLAGFPRAAISETMGAENALFGAMLLRPKRRKRLPRFLKSAPRIFRRSLERKGGGQPPPLRY</sequence>
<reference evidence="1 2" key="1">
    <citation type="submission" date="2020-10" db="EMBL/GenBank/DDBJ databases">
        <title>Genome analysis of Massilia species.</title>
        <authorList>
            <person name="Jung D.-H."/>
        </authorList>
    </citation>
    <scope>NUCLEOTIDE SEQUENCE [LARGE SCALE GENOMIC DNA]</scope>
    <source>
        <strain evidence="2">sipir</strain>
    </source>
</reference>
<name>A0ABY4AF63_9BURK</name>
<proteinExistence type="predicted"/>
<protein>
    <submittedName>
        <fullName evidence="1">Uncharacterized protein</fullName>
    </submittedName>
</protein>
<evidence type="ECO:0000313" key="2">
    <source>
        <dbReference type="Proteomes" id="UP000831532"/>
    </source>
</evidence>
<accession>A0ABY4AF63</accession>
<dbReference type="EMBL" id="CP063361">
    <property type="protein sequence ID" value="UOD32790.1"/>
    <property type="molecule type" value="Genomic_DNA"/>
</dbReference>
<keyword evidence="2" id="KW-1185">Reference proteome</keyword>